<comment type="caution">
    <text evidence="2">The sequence shown here is derived from an EMBL/GenBank/DDBJ whole genome shotgun (WGS) entry which is preliminary data.</text>
</comment>
<proteinExistence type="predicted"/>
<reference evidence="2" key="1">
    <citation type="journal article" date="2014" name="Int. J. Syst. Evol. Microbiol.">
        <title>Complete genome of a new Firmicutes species belonging to the dominant human colonic microbiota ('Ruminococcus bicirculans') reveals two chromosomes and a selective capacity to utilize plant glucans.</title>
        <authorList>
            <consortium name="NISC Comparative Sequencing Program"/>
            <person name="Wegmann U."/>
            <person name="Louis P."/>
            <person name="Goesmann A."/>
            <person name="Henrissat B."/>
            <person name="Duncan S.H."/>
            <person name="Flint H.J."/>
        </authorList>
    </citation>
    <scope>NUCLEOTIDE SEQUENCE</scope>
    <source>
        <strain evidence="2">NBRC 107169</strain>
    </source>
</reference>
<evidence type="ECO:0000313" key="2">
    <source>
        <dbReference type="EMBL" id="GLQ17675.1"/>
    </source>
</evidence>
<reference evidence="2" key="2">
    <citation type="submission" date="2023-01" db="EMBL/GenBank/DDBJ databases">
        <title>Draft genome sequence of Maritalea porphyrae strain NBRC 107169.</title>
        <authorList>
            <person name="Sun Q."/>
            <person name="Mori K."/>
        </authorList>
    </citation>
    <scope>NUCLEOTIDE SEQUENCE</scope>
    <source>
        <strain evidence="2">NBRC 107169</strain>
    </source>
</reference>
<dbReference type="RefSeq" id="WP_284363996.1">
    <property type="nucleotide sequence ID" value="NZ_BSNI01000002.1"/>
</dbReference>
<dbReference type="EMBL" id="BSNI01000002">
    <property type="protein sequence ID" value="GLQ17675.1"/>
    <property type="molecule type" value="Genomic_DNA"/>
</dbReference>
<protein>
    <submittedName>
        <fullName evidence="2">Uncharacterized protein</fullName>
    </submittedName>
</protein>
<keyword evidence="1" id="KW-0732">Signal</keyword>
<gene>
    <name evidence="2" type="ORF">GCM10007879_19240</name>
</gene>
<feature type="chain" id="PRO_5046343664" evidence="1">
    <location>
        <begin position="21"/>
        <end position="249"/>
    </location>
</feature>
<organism evidence="2 3">
    <name type="scientific">Maritalea porphyrae</name>
    <dbReference type="NCBI Taxonomy" id="880732"/>
    <lineage>
        <taxon>Bacteria</taxon>
        <taxon>Pseudomonadati</taxon>
        <taxon>Pseudomonadota</taxon>
        <taxon>Alphaproteobacteria</taxon>
        <taxon>Hyphomicrobiales</taxon>
        <taxon>Devosiaceae</taxon>
        <taxon>Maritalea</taxon>
    </lineage>
</organism>
<dbReference type="Proteomes" id="UP001161405">
    <property type="component" value="Unassembled WGS sequence"/>
</dbReference>
<name>A0ABQ5UTM4_9HYPH</name>
<sequence length="249" mass="25903">MNKLAIASALTATLTLPSFADGVHAHKMDNAIKSGANEAVHASFDILAAHAHRKGNVVTFHMTTAGKSGAEKPSAHGELAGAPVYAYVWPTSLDPSTVGFEAKTGILALAATSHPDFDDTPLYDENGDGDLANDGDLWHSHWVVMTGNDACGDGALAVRDIADGTTPKLPLTWPGLPIFIDSPGYSPVFDGDEIVVNAPFSQDTDLAGTNYDGVTSALRVNASIHAPLLCVTNVFDVASGNLSLPGELK</sequence>
<accession>A0ABQ5UTM4</accession>
<keyword evidence="3" id="KW-1185">Reference proteome</keyword>
<evidence type="ECO:0000313" key="3">
    <source>
        <dbReference type="Proteomes" id="UP001161405"/>
    </source>
</evidence>
<evidence type="ECO:0000256" key="1">
    <source>
        <dbReference type="SAM" id="SignalP"/>
    </source>
</evidence>
<feature type="signal peptide" evidence="1">
    <location>
        <begin position="1"/>
        <end position="20"/>
    </location>
</feature>